<sequence>MDSVILYFGQADSEQIEAAVRAFEFNRDGSSETIRSGERYCYFERYSEQEQLAEYEPAEREALVALLGATPRSAFCLSSRHGENARLALEVASGLMQRFQPSVLDDDHDGLWLAPVVSACLRASATSDLYDLPRFGALSRGEG</sequence>
<name>A0A108U7V6_9GAMM</name>
<keyword evidence="2" id="KW-1185">Reference proteome</keyword>
<accession>A0A108U7V6</accession>
<protein>
    <submittedName>
        <fullName evidence="1">Uncharacterized protein</fullName>
    </submittedName>
</protein>
<proteinExistence type="predicted"/>
<organism evidence="1 2">
    <name type="scientific">Lysobacter capsici AZ78</name>
    <dbReference type="NCBI Taxonomy" id="1444315"/>
    <lineage>
        <taxon>Bacteria</taxon>
        <taxon>Pseudomonadati</taxon>
        <taxon>Pseudomonadota</taxon>
        <taxon>Gammaproteobacteria</taxon>
        <taxon>Lysobacterales</taxon>
        <taxon>Lysobacteraceae</taxon>
        <taxon>Lysobacter</taxon>
    </lineage>
</organism>
<evidence type="ECO:0000313" key="1">
    <source>
        <dbReference type="EMBL" id="KWS04182.1"/>
    </source>
</evidence>
<dbReference type="Proteomes" id="UP000023435">
    <property type="component" value="Unassembled WGS sequence"/>
</dbReference>
<gene>
    <name evidence="1" type="ORF">AZ78_1731</name>
</gene>
<dbReference type="AlphaFoldDB" id="A0A108U7V6"/>
<comment type="caution">
    <text evidence="1">The sequence shown here is derived from an EMBL/GenBank/DDBJ whole genome shotgun (WGS) entry which is preliminary data.</text>
</comment>
<dbReference type="EMBL" id="JAJA02000001">
    <property type="protein sequence ID" value="KWS04182.1"/>
    <property type="molecule type" value="Genomic_DNA"/>
</dbReference>
<evidence type="ECO:0000313" key="2">
    <source>
        <dbReference type="Proteomes" id="UP000023435"/>
    </source>
</evidence>
<reference evidence="1 2" key="1">
    <citation type="journal article" date="2014" name="Genome Announc.">
        <title>Draft Genome Sequence of Lysobacter capsici AZ78, a Bacterium Antagonistic to Plant-Pathogenic Oomycetes.</title>
        <authorList>
            <person name="Puopolo G."/>
            <person name="Sonego P."/>
            <person name="Engelen K."/>
            <person name="Pertot I."/>
        </authorList>
    </citation>
    <scope>NUCLEOTIDE SEQUENCE [LARGE SCALE GENOMIC DNA]</scope>
    <source>
        <strain evidence="1 2">AZ78</strain>
    </source>
</reference>